<dbReference type="InterPro" id="IPR042081">
    <property type="entry name" value="RNA_2'-PTrans_C"/>
</dbReference>
<keyword evidence="3 5" id="KW-0520">NAD</keyword>
<dbReference type="PANTHER" id="PTHR12684:SF2">
    <property type="entry name" value="TRNA 2'-PHOSPHOTRANSFERASE 1"/>
    <property type="match status" value="1"/>
</dbReference>
<dbReference type="NCBIfam" id="NF002014">
    <property type="entry name" value="PRK00819.1-4"/>
    <property type="match status" value="1"/>
</dbReference>
<keyword evidence="7" id="KW-1185">Reference proteome</keyword>
<organism evidence="6 7">
    <name type="scientific">Clostridium diolis</name>
    <dbReference type="NCBI Taxonomy" id="223919"/>
    <lineage>
        <taxon>Bacteria</taxon>
        <taxon>Bacillati</taxon>
        <taxon>Bacillota</taxon>
        <taxon>Clostridia</taxon>
        <taxon>Eubacteriales</taxon>
        <taxon>Clostridiaceae</taxon>
        <taxon>Clostridium</taxon>
    </lineage>
</organism>
<proteinExistence type="inferred from homology"/>
<dbReference type="RefSeq" id="WP_039769218.1">
    <property type="nucleotide sequence ID" value="NZ_BJLA01000008.1"/>
</dbReference>
<dbReference type="Pfam" id="PF01885">
    <property type="entry name" value="PTS_2-RNA"/>
    <property type="match status" value="1"/>
</dbReference>
<evidence type="ECO:0000256" key="4">
    <source>
        <dbReference type="ARBA" id="ARBA00025212"/>
    </source>
</evidence>
<dbReference type="HAMAP" id="MF_00299">
    <property type="entry name" value="KptA"/>
    <property type="match status" value="1"/>
</dbReference>
<name>A0AAV3W089_9CLOT</name>
<dbReference type="InterPro" id="IPR042080">
    <property type="entry name" value="RNA_2'-PTrans_N"/>
</dbReference>
<accession>A0AAV3W089</accession>
<dbReference type="EC" id="2.7.1.-" evidence="5"/>
<evidence type="ECO:0000256" key="2">
    <source>
        <dbReference type="ARBA" id="ARBA00022679"/>
    </source>
</evidence>
<dbReference type="InterPro" id="IPR002745">
    <property type="entry name" value="Ptrans_KptA/Tpt1"/>
</dbReference>
<dbReference type="InterPro" id="IPR022928">
    <property type="entry name" value="RNA_2'-PTrans_KptA"/>
</dbReference>
<comment type="similarity">
    <text evidence="1 5">Belongs to the KptA/TPT1 family.</text>
</comment>
<evidence type="ECO:0000313" key="6">
    <source>
        <dbReference type="EMBL" id="GEA31655.1"/>
    </source>
</evidence>
<protein>
    <recommendedName>
        <fullName evidence="5">Probable RNA 2'-phosphotransferase</fullName>
        <ecNumber evidence="5">2.7.1.-</ecNumber>
    </recommendedName>
</protein>
<dbReference type="Proteomes" id="UP000325212">
    <property type="component" value="Unassembled WGS sequence"/>
</dbReference>
<dbReference type="GO" id="GO:0000215">
    <property type="term" value="F:tRNA 2'-phosphotransferase activity"/>
    <property type="evidence" value="ECO:0007669"/>
    <property type="project" value="TreeGrafter"/>
</dbReference>
<dbReference type="Gene3D" id="1.10.10.970">
    <property type="entry name" value="RNA 2'-phosphotransferase, Tpt1/KptA family, N-terminal domain"/>
    <property type="match status" value="1"/>
</dbReference>
<dbReference type="SUPFAM" id="SSF56399">
    <property type="entry name" value="ADP-ribosylation"/>
    <property type="match status" value="1"/>
</dbReference>
<dbReference type="EMBL" id="BJLA01000008">
    <property type="protein sequence ID" value="GEA31655.1"/>
    <property type="molecule type" value="Genomic_DNA"/>
</dbReference>
<evidence type="ECO:0000256" key="3">
    <source>
        <dbReference type="ARBA" id="ARBA00023027"/>
    </source>
</evidence>
<keyword evidence="2 5" id="KW-0808">Transferase</keyword>
<evidence type="ECO:0000256" key="5">
    <source>
        <dbReference type="HAMAP-Rule" id="MF_00299"/>
    </source>
</evidence>
<evidence type="ECO:0000313" key="7">
    <source>
        <dbReference type="Proteomes" id="UP000325212"/>
    </source>
</evidence>
<evidence type="ECO:0000256" key="1">
    <source>
        <dbReference type="ARBA" id="ARBA00009836"/>
    </source>
</evidence>
<comment type="caution">
    <text evidence="6">The sequence shown here is derived from an EMBL/GenBank/DDBJ whole genome shotgun (WGS) entry which is preliminary data.</text>
</comment>
<dbReference type="Gene3D" id="3.20.170.30">
    <property type="match status" value="1"/>
</dbReference>
<dbReference type="PANTHER" id="PTHR12684">
    <property type="entry name" value="PUTATIVE PHOSPHOTRANSFERASE"/>
    <property type="match status" value="1"/>
</dbReference>
<reference evidence="6 7" key="1">
    <citation type="submission" date="2019-06" db="EMBL/GenBank/DDBJ databases">
        <title>Draft genome sequence of Clostridium diolis DSM 15410.</title>
        <authorList>
            <person name="Kobayashi H."/>
            <person name="Tanizawa Y."/>
            <person name="Tohno M."/>
        </authorList>
    </citation>
    <scope>NUCLEOTIDE SEQUENCE [LARGE SCALE GENOMIC DNA]</scope>
    <source>
        <strain evidence="6 7">DSM 15410</strain>
    </source>
</reference>
<sequence>MISNEDMRISKFISLILRHKPEEIGLTLDEYGYIDTSDLIKGLNKKGYKVTISDIERIVVEDGKQRYSFNNDKTRIKANQGHSIKVNLKLQAVKPPKVLYHGTASRFIDSICKEGIKKQNRQYVHLSADIETATTKVGKRHGELVIFKINSEQMNKDGYKFFLSENKVWLTDYVPVKYFDIFRTN</sequence>
<dbReference type="GO" id="GO:0006388">
    <property type="term" value="P:tRNA splicing, via endonucleolytic cleavage and ligation"/>
    <property type="evidence" value="ECO:0007669"/>
    <property type="project" value="UniProtKB-UniRule"/>
</dbReference>
<dbReference type="GO" id="GO:0003950">
    <property type="term" value="F:NAD+ poly-ADP-ribosyltransferase activity"/>
    <property type="evidence" value="ECO:0007669"/>
    <property type="project" value="InterPro"/>
</dbReference>
<gene>
    <name evidence="5 6" type="primary">kptA</name>
    <name evidence="6" type="ORF">CDIOL_25780</name>
</gene>
<dbReference type="AlphaFoldDB" id="A0AAV3W089"/>
<comment type="function">
    <text evidence="4 5">Removes the 2'-phosphate from RNA via an intermediate in which the phosphate is ADP-ribosylated by NAD followed by a presumed transesterification to release the RNA and generate ADP-ribose 1''-2''-cyclic phosphate (APPR&gt;P). May function as an ADP-ribosylase.</text>
</comment>